<dbReference type="Gene3D" id="1.25.10.10">
    <property type="entry name" value="Leucine-rich Repeat Variant"/>
    <property type="match status" value="1"/>
</dbReference>
<dbReference type="InterPro" id="IPR011989">
    <property type="entry name" value="ARM-like"/>
</dbReference>
<evidence type="ECO:0008006" key="2">
    <source>
        <dbReference type="Google" id="ProtNLM"/>
    </source>
</evidence>
<dbReference type="SMART" id="SM00567">
    <property type="entry name" value="EZ_HEAT"/>
    <property type="match status" value="1"/>
</dbReference>
<dbReference type="AlphaFoldDB" id="X1IAT0"/>
<dbReference type="InterPro" id="IPR016024">
    <property type="entry name" value="ARM-type_fold"/>
</dbReference>
<name>X1IAT0_9ZZZZ</name>
<dbReference type="Pfam" id="PF13646">
    <property type="entry name" value="HEAT_2"/>
    <property type="match status" value="1"/>
</dbReference>
<dbReference type="EMBL" id="BARU01040611">
    <property type="protein sequence ID" value="GAH79491.1"/>
    <property type="molecule type" value="Genomic_DNA"/>
</dbReference>
<dbReference type="SUPFAM" id="SSF48371">
    <property type="entry name" value="ARM repeat"/>
    <property type="match status" value="1"/>
</dbReference>
<protein>
    <recommendedName>
        <fullName evidence="2">HEAT repeat domain-containing protein</fullName>
    </recommendedName>
</protein>
<sequence length="104" mass="11607">AVEPLVSLLCCRGVPLRIRGHAAEALGKIGDDSAIEPLIKVLEDQREEGFVKDRGAYALLQLDENKTALPLLRYLKQDPDIKAKFKPLEPGDEVIFAWNHDTLM</sequence>
<feature type="non-terminal residue" evidence="1">
    <location>
        <position position="1"/>
    </location>
</feature>
<reference evidence="1" key="1">
    <citation type="journal article" date="2014" name="Front. Microbiol.">
        <title>High frequency of phylogenetically diverse reductive dehalogenase-homologous genes in deep subseafloor sedimentary metagenomes.</title>
        <authorList>
            <person name="Kawai M."/>
            <person name="Futagami T."/>
            <person name="Toyoda A."/>
            <person name="Takaki Y."/>
            <person name="Nishi S."/>
            <person name="Hori S."/>
            <person name="Arai W."/>
            <person name="Tsubouchi T."/>
            <person name="Morono Y."/>
            <person name="Uchiyama I."/>
            <person name="Ito T."/>
            <person name="Fujiyama A."/>
            <person name="Inagaki F."/>
            <person name="Takami H."/>
        </authorList>
    </citation>
    <scope>NUCLEOTIDE SEQUENCE</scope>
    <source>
        <strain evidence="1">Expedition CK06-06</strain>
    </source>
</reference>
<dbReference type="InterPro" id="IPR004155">
    <property type="entry name" value="PBS_lyase_HEAT"/>
</dbReference>
<gene>
    <name evidence="1" type="ORF">S03H2_62760</name>
</gene>
<accession>X1IAT0</accession>
<proteinExistence type="predicted"/>
<comment type="caution">
    <text evidence="1">The sequence shown here is derived from an EMBL/GenBank/DDBJ whole genome shotgun (WGS) entry which is preliminary data.</text>
</comment>
<evidence type="ECO:0000313" key="1">
    <source>
        <dbReference type="EMBL" id="GAH79491.1"/>
    </source>
</evidence>
<organism evidence="1">
    <name type="scientific">marine sediment metagenome</name>
    <dbReference type="NCBI Taxonomy" id="412755"/>
    <lineage>
        <taxon>unclassified sequences</taxon>
        <taxon>metagenomes</taxon>
        <taxon>ecological metagenomes</taxon>
    </lineage>
</organism>